<name>A0A6G1QFS0_CHAAH</name>
<keyword evidence="2" id="KW-1185">Reference proteome</keyword>
<dbReference type="AlphaFoldDB" id="A0A6G1QFS0"/>
<reference evidence="2" key="2">
    <citation type="submission" date="2019-02" db="EMBL/GenBank/DDBJ databases">
        <title>Opniocepnalus argus Var Kimnra genome.</title>
        <authorList>
            <person name="Zhou C."/>
            <person name="Xiao S."/>
        </authorList>
    </citation>
    <scope>NUCLEOTIDE SEQUENCE [LARGE SCALE GENOMIC DNA]</scope>
</reference>
<accession>A0A6G1QFS0</accession>
<sequence length="50" mass="5769">MCALKVIDAADSGPAHTVTTQPVFSKMQWRHLVGKQQYFRFKVKPELHNK</sequence>
<evidence type="ECO:0000313" key="2">
    <source>
        <dbReference type="Proteomes" id="UP000503349"/>
    </source>
</evidence>
<organism evidence="1 2">
    <name type="scientific">Channa argus</name>
    <name type="common">Northern snakehead</name>
    <name type="synonym">Ophicephalus argus</name>
    <dbReference type="NCBI Taxonomy" id="215402"/>
    <lineage>
        <taxon>Eukaryota</taxon>
        <taxon>Metazoa</taxon>
        <taxon>Chordata</taxon>
        <taxon>Craniata</taxon>
        <taxon>Vertebrata</taxon>
        <taxon>Euteleostomi</taxon>
        <taxon>Actinopterygii</taxon>
        <taxon>Neopterygii</taxon>
        <taxon>Teleostei</taxon>
        <taxon>Neoteleostei</taxon>
        <taxon>Acanthomorphata</taxon>
        <taxon>Anabantaria</taxon>
        <taxon>Anabantiformes</taxon>
        <taxon>Channoidei</taxon>
        <taxon>Channidae</taxon>
        <taxon>Channa</taxon>
    </lineage>
</organism>
<dbReference type="Proteomes" id="UP000503349">
    <property type="component" value="Chromosome 16"/>
</dbReference>
<proteinExistence type="predicted"/>
<evidence type="ECO:0000313" key="1">
    <source>
        <dbReference type="EMBL" id="KAF3700966.1"/>
    </source>
</evidence>
<protein>
    <submittedName>
        <fullName evidence="1">Uncharacterized protein</fullName>
    </submittedName>
</protein>
<dbReference type="EMBL" id="CM015727">
    <property type="protein sequence ID" value="KAF3700966.1"/>
    <property type="molecule type" value="Genomic_DNA"/>
</dbReference>
<gene>
    <name evidence="1" type="ORF">EXN66_Car016654</name>
</gene>
<reference evidence="1 2" key="1">
    <citation type="submission" date="2019-02" db="EMBL/GenBank/DDBJ databases">
        <title>Opniocepnalus argus genome.</title>
        <authorList>
            <person name="Zhou C."/>
            <person name="Xiao S."/>
        </authorList>
    </citation>
    <scope>NUCLEOTIDE SEQUENCE [LARGE SCALE GENOMIC DNA]</scope>
    <source>
        <strain evidence="1">OARG1902GOOAL</strain>
        <tissue evidence="1">Muscle</tissue>
    </source>
</reference>